<feature type="domain" description="TTF-type" evidence="2">
    <location>
        <begin position="215"/>
        <end position="290"/>
    </location>
</feature>
<dbReference type="Proteomes" id="UP001152320">
    <property type="component" value="Unassembled WGS sequence"/>
</dbReference>
<comment type="caution">
    <text evidence="3">The sequence shown here is derived from an EMBL/GenBank/DDBJ whole genome shotgun (WGS) entry which is preliminary data.</text>
</comment>
<dbReference type="InterPro" id="IPR012337">
    <property type="entry name" value="RNaseH-like_sf"/>
</dbReference>
<protein>
    <recommendedName>
        <fullName evidence="2">TTF-type domain-containing protein</fullName>
    </recommendedName>
</protein>
<dbReference type="InterPro" id="IPR025398">
    <property type="entry name" value="DUF4371"/>
</dbReference>
<dbReference type="AlphaFoldDB" id="A0A9Q1B9G9"/>
<feature type="compositionally biased region" description="Low complexity" evidence="1">
    <location>
        <begin position="166"/>
        <end position="176"/>
    </location>
</feature>
<feature type="compositionally biased region" description="Basic and acidic residues" evidence="1">
    <location>
        <begin position="94"/>
        <end position="103"/>
    </location>
</feature>
<dbReference type="Pfam" id="PF14291">
    <property type="entry name" value="DUF4371"/>
    <property type="match status" value="1"/>
</dbReference>
<dbReference type="EMBL" id="JAIZAY010000626">
    <property type="protein sequence ID" value="KAJ8018110.1"/>
    <property type="molecule type" value="Genomic_DNA"/>
</dbReference>
<evidence type="ECO:0000313" key="3">
    <source>
        <dbReference type="EMBL" id="KAJ8018110.1"/>
    </source>
</evidence>
<feature type="compositionally biased region" description="Basic and acidic residues" evidence="1">
    <location>
        <begin position="124"/>
        <end position="138"/>
    </location>
</feature>
<accession>A0A9Q1B9G9</accession>
<evidence type="ECO:0000256" key="1">
    <source>
        <dbReference type="SAM" id="MobiDB-lite"/>
    </source>
</evidence>
<organism evidence="3 4">
    <name type="scientific">Holothuria leucospilota</name>
    <name type="common">Black long sea cucumber</name>
    <name type="synonym">Mertensiothuria leucospilota</name>
    <dbReference type="NCBI Taxonomy" id="206669"/>
    <lineage>
        <taxon>Eukaryota</taxon>
        <taxon>Metazoa</taxon>
        <taxon>Echinodermata</taxon>
        <taxon>Eleutherozoa</taxon>
        <taxon>Echinozoa</taxon>
        <taxon>Holothuroidea</taxon>
        <taxon>Aspidochirotacea</taxon>
        <taxon>Aspidochirotida</taxon>
        <taxon>Holothuriidae</taxon>
        <taxon>Holothuria</taxon>
    </lineage>
</organism>
<keyword evidence="4" id="KW-1185">Reference proteome</keyword>
<dbReference type="InterPro" id="IPR006580">
    <property type="entry name" value="Znf_TTF"/>
</dbReference>
<dbReference type="OrthoDB" id="10065782at2759"/>
<dbReference type="InterPro" id="IPR057456">
    <property type="entry name" value="Znf_C17orf113"/>
</dbReference>
<sequence length="885" mass="98514">MPKLMVYPSIDEIGHNTKMFASFSGAIRNDELDTSLTYTSSPLNATGVHVIVYHRKNAGKEVAFMPMLNKQYEDICSNHLHPGENVPYSCPAGHMEDIPPDPKKKIKQANPYKRASSSSRKSSMRVEPDTSDKTESLRSEGAGIGNQESDSAPDHDVADLEDLEVSSTSSESMAMSDRNTRPAVGPSTSTSSSGTATASRPRKHVPLKKDKRRDRMRTFPHKWLKQFQWLRYNKADNAMYCQCCRARQVSGVWCTGTRNFRLKTIKAHLSSSEHQTSVSAQASDQRQIHESAKRAAAAKKRVFTLALKSAYWIATEELANAKYKSLIQLLQHLGLDDAKVLNKGGNANYTSPTIFNQLLDSLSESVKERIITEIGESPFVGIGVDESTDRAREKHVGIVIRYINDGEVVTTFLSCEKVADGCAQTIFATVKEAMCKFKIPMAKVIGLGSDGASVMASHINGLNGFFHEDNPFIVFVHCVCHRLQLAVSQASKEVHEMNAFVKIIGAVYNYVQSETKLRAFKDIAEVLDQETLKFKRLYEIRWLSLGNAVAALVRNYEALMVLASSDANDGDPTAIGILQQLSSYKYAALLHLACDILTETNHLSKVLQHRDVSFGVVGNQIRGCIETLQDMKDQDGLHLQDFHSKLDEGTGSFKGVDVKFTTRERGNRESDEKVNFQTVRCKLLDELVKNLRERFPNVSLFDAMEVFQPSAYPDSDHPALLIGWGNQNMSTLLSHFGSAMSNKAGQEFSSPIDSESCLGEFLPFKRLVAQNLGESKSSDCSGTGTFHFFTPAELFCRLFSGQNRDNRILFPEIFRLFSACLCILVGNAEAERVFSCQNRIKTAMRSCLSVECLDKLIRLSFAGIPIENFPFEAALDRFMGPNRRL</sequence>
<evidence type="ECO:0000259" key="2">
    <source>
        <dbReference type="SMART" id="SM00597"/>
    </source>
</evidence>
<name>A0A9Q1B9G9_HOLLE</name>
<evidence type="ECO:0000313" key="4">
    <source>
        <dbReference type="Proteomes" id="UP001152320"/>
    </source>
</evidence>
<proteinExistence type="predicted"/>
<gene>
    <name evidence="3" type="ORF">HOLleu_44080</name>
</gene>
<dbReference type="PANTHER" id="PTHR46880">
    <property type="entry name" value="RAS-ASSOCIATING DOMAIN-CONTAINING PROTEIN"/>
    <property type="match status" value="1"/>
</dbReference>
<dbReference type="Pfam" id="PF25431">
    <property type="entry name" value="zf-C17orf113"/>
    <property type="match status" value="1"/>
</dbReference>
<reference evidence="3" key="1">
    <citation type="submission" date="2021-10" db="EMBL/GenBank/DDBJ databases">
        <title>Tropical sea cucumber genome reveals ecological adaptation and Cuvierian tubules defense mechanism.</title>
        <authorList>
            <person name="Chen T."/>
        </authorList>
    </citation>
    <scope>NUCLEOTIDE SEQUENCE</scope>
    <source>
        <strain evidence="3">Nanhai2018</strain>
        <tissue evidence="3">Muscle</tissue>
    </source>
</reference>
<dbReference type="SUPFAM" id="SSF53098">
    <property type="entry name" value="Ribonuclease H-like"/>
    <property type="match status" value="1"/>
</dbReference>
<dbReference type="SMART" id="SM00597">
    <property type="entry name" value="ZnF_TTF"/>
    <property type="match status" value="1"/>
</dbReference>
<feature type="compositionally biased region" description="Low complexity" evidence="1">
    <location>
        <begin position="185"/>
        <end position="199"/>
    </location>
</feature>
<feature type="region of interest" description="Disordered" evidence="1">
    <location>
        <begin position="91"/>
        <end position="213"/>
    </location>
</feature>
<dbReference type="PANTHER" id="PTHR46880:SF5">
    <property type="entry name" value="DUF4371 DOMAIN-CONTAINING PROTEIN"/>
    <property type="match status" value="1"/>
</dbReference>
<feature type="compositionally biased region" description="Basic residues" evidence="1">
    <location>
        <begin position="200"/>
        <end position="213"/>
    </location>
</feature>